<dbReference type="EMBL" id="GL888439">
    <property type="protein sequence ID" value="EGI60805.1"/>
    <property type="molecule type" value="Genomic_DNA"/>
</dbReference>
<name>F4WYC1_ACREC</name>
<accession>F4WYC1</accession>
<proteinExistence type="predicted"/>
<gene>
    <name evidence="1" type="ORF">G5I_10905</name>
</gene>
<dbReference type="Proteomes" id="UP000007755">
    <property type="component" value="Unassembled WGS sequence"/>
</dbReference>
<sequence>MREVPGVEKEPKKGMSFHTMRKALPYVSLPFASTVATKAQGAQGAHGVKTMSALSTCVTSVTTIELPSLRSRLVAATANANTRMT</sequence>
<dbReference type="AlphaFoldDB" id="F4WYC1"/>
<protein>
    <submittedName>
        <fullName evidence="1">Uncharacterized protein</fullName>
    </submittedName>
</protein>
<organism evidence="2">
    <name type="scientific">Acromyrmex echinatior</name>
    <name type="common">Panamanian leafcutter ant</name>
    <name type="synonym">Acromyrmex octospinosus echinatior</name>
    <dbReference type="NCBI Taxonomy" id="103372"/>
    <lineage>
        <taxon>Eukaryota</taxon>
        <taxon>Metazoa</taxon>
        <taxon>Ecdysozoa</taxon>
        <taxon>Arthropoda</taxon>
        <taxon>Hexapoda</taxon>
        <taxon>Insecta</taxon>
        <taxon>Pterygota</taxon>
        <taxon>Neoptera</taxon>
        <taxon>Endopterygota</taxon>
        <taxon>Hymenoptera</taxon>
        <taxon>Apocrita</taxon>
        <taxon>Aculeata</taxon>
        <taxon>Formicoidea</taxon>
        <taxon>Formicidae</taxon>
        <taxon>Myrmicinae</taxon>
        <taxon>Acromyrmex</taxon>
    </lineage>
</organism>
<evidence type="ECO:0000313" key="2">
    <source>
        <dbReference type="Proteomes" id="UP000007755"/>
    </source>
</evidence>
<evidence type="ECO:0000313" key="1">
    <source>
        <dbReference type="EMBL" id="EGI60805.1"/>
    </source>
</evidence>
<reference evidence="1" key="1">
    <citation type="submission" date="2011-02" db="EMBL/GenBank/DDBJ databases">
        <title>The genome of the leaf-cutting ant Acromyrmex echinatior suggests key adaptations to social evolution and fungus farming.</title>
        <authorList>
            <person name="Nygaard S."/>
            <person name="Zhang G."/>
        </authorList>
    </citation>
    <scope>NUCLEOTIDE SEQUENCE</scope>
</reference>
<keyword evidence="2" id="KW-1185">Reference proteome</keyword>
<dbReference type="InParanoid" id="F4WYC1"/>